<feature type="compositionally biased region" description="Gly residues" evidence="1">
    <location>
        <begin position="39"/>
        <end position="49"/>
    </location>
</feature>
<dbReference type="AlphaFoldDB" id="A0A8K1GQA5"/>
<feature type="compositionally biased region" description="Low complexity" evidence="1">
    <location>
        <begin position="20"/>
        <end position="38"/>
    </location>
</feature>
<accession>A0A8K1GQA5</accession>
<reference evidence="2" key="1">
    <citation type="submission" date="2019-04" db="EMBL/GenBank/DDBJ databases">
        <title>Genome assembly of Zosterops borbonicus 15179.</title>
        <authorList>
            <person name="Leroy T."/>
            <person name="Anselmetti Y."/>
            <person name="Tilak M.-K."/>
            <person name="Nabholz B."/>
        </authorList>
    </citation>
    <scope>NUCLEOTIDE SEQUENCE</scope>
    <source>
        <strain evidence="2">HGM_15179</strain>
        <tissue evidence="2">Muscle</tissue>
    </source>
</reference>
<feature type="non-terminal residue" evidence="2">
    <location>
        <position position="1"/>
    </location>
</feature>
<feature type="region of interest" description="Disordered" evidence="1">
    <location>
        <begin position="20"/>
        <end position="124"/>
    </location>
</feature>
<protein>
    <submittedName>
        <fullName evidence="2">Uncharacterized protein</fullName>
    </submittedName>
</protein>
<organism evidence="2 3">
    <name type="scientific">Zosterops borbonicus</name>
    <dbReference type="NCBI Taxonomy" id="364589"/>
    <lineage>
        <taxon>Eukaryota</taxon>
        <taxon>Metazoa</taxon>
        <taxon>Chordata</taxon>
        <taxon>Craniata</taxon>
        <taxon>Vertebrata</taxon>
        <taxon>Euteleostomi</taxon>
        <taxon>Archelosauria</taxon>
        <taxon>Archosauria</taxon>
        <taxon>Dinosauria</taxon>
        <taxon>Saurischia</taxon>
        <taxon>Theropoda</taxon>
        <taxon>Coelurosauria</taxon>
        <taxon>Aves</taxon>
        <taxon>Neognathae</taxon>
        <taxon>Neoaves</taxon>
        <taxon>Telluraves</taxon>
        <taxon>Australaves</taxon>
        <taxon>Passeriformes</taxon>
        <taxon>Sylvioidea</taxon>
        <taxon>Zosteropidae</taxon>
        <taxon>Zosterops</taxon>
    </lineage>
</organism>
<dbReference type="EMBL" id="SWJQ01000089">
    <property type="protein sequence ID" value="TRZ22767.1"/>
    <property type="molecule type" value="Genomic_DNA"/>
</dbReference>
<evidence type="ECO:0000256" key="1">
    <source>
        <dbReference type="SAM" id="MobiDB-lite"/>
    </source>
</evidence>
<dbReference type="Proteomes" id="UP000796761">
    <property type="component" value="Unassembled WGS sequence"/>
</dbReference>
<evidence type="ECO:0000313" key="2">
    <source>
        <dbReference type="EMBL" id="TRZ22767.1"/>
    </source>
</evidence>
<evidence type="ECO:0000313" key="3">
    <source>
        <dbReference type="Proteomes" id="UP000796761"/>
    </source>
</evidence>
<feature type="non-terminal residue" evidence="2">
    <location>
        <position position="124"/>
    </location>
</feature>
<feature type="compositionally biased region" description="Polar residues" evidence="1">
    <location>
        <begin position="108"/>
        <end position="124"/>
    </location>
</feature>
<proteinExistence type="predicted"/>
<sequence>PTENGEQNIPFCFERKFLSPPAGALLPPGRAGPVAAPSGGSGRRGGGINGLQREPPSLGWDSGDEATPEDSAAGARAGRECGLEGSRGWQWQPGSSVAAAEHSRGDTGSDSSGQHPQTVCASSD</sequence>
<gene>
    <name evidence="2" type="ORF">HGM15179_004380</name>
</gene>
<comment type="caution">
    <text evidence="2">The sequence shown here is derived from an EMBL/GenBank/DDBJ whole genome shotgun (WGS) entry which is preliminary data.</text>
</comment>
<name>A0A8K1GQA5_9PASS</name>
<keyword evidence="3" id="KW-1185">Reference proteome</keyword>